<keyword evidence="8" id="KW-1185">Reference proteome</keyword>
<dbReference type="InterPro" id="IPR014284">
    <property type="entry name" value="RNA_pol_sigma-70_dom"/>
</dbReference>
<sequence>MRYPEPPEEDDPLVAVPVGGGAAPEAVPAPVDHRPPAPDDEFSGFYRTYFTRLTTYLLYQGAPVHLAAELAQETMIKAYRRWAEIRFHRSWAYKVAYQAYIRHAVRVEEEPVGEVPEPTTVLSRLGEAEAWVQEREIVRLLSALPARQRQVLGLTLDGWTPADIGELLGVDGATVRANLLKARRAAARYLDARGEG</sequence>
<dbReference type="InterPro" id="IPR013324">
    <property type="entry name" value="RNA_pol_sigma_r3/r4-like"/>
</dbReference>
<dbReference type="InterPro" id="IPR039425">
    <property type="entry name" value="RNA_pol_sigma-70-like"/>
</dbReference>
<evidence type="ECO:0000313" key="7">
    <source>
        <dbReference type="EMBL" id="MCI3278942.1"/>
    </source>
</evidence>
<dbReference type="Pfam" id="PF08281">
    <property type="entry name" value="Sigma70_r4_2"/>
    <property type="match status" value="1"/>
</dbReference>
<keyword evidence="2" id="KW-0805">Transcription regulation</keyword>
<evidence type="ECO:0000259" key="6">
    <source>
        <dbReference type="Pfam" id="PF08281"/>
    </source>
</evidence>
<dbReference type="InterPro" id="IPR036388">
    <property type="entry name" value="WH-like_DNA-bd_sf"/>
</dbReference>
<dbReference type="SUPFAM" id="SSF88946">
    <property type="entry name" value="Sigma2 domain of RNA polymerase sigma factors"/>
    <property type="match status" value="1"/>
</dbReference>
<dbReference type="PANTHER" id="PTHR43133">
    <property type="entry name" value="RNA POLYMERASE ECF-TYPE SIGMA FACTO"/>
    <property type="match status" value="1"/>
</dbReference>
<comment type="caution">
    <text evidence="7">The sequence shown here is derived from an EMBL/GenBank/DDBJ whole genome shotgun (WGS) entry which is preliminary data.</text>
</comment>
<accession>A0ABS9YP02</accession>
<gene>
    <name evidence="7" type="ORF">MQP27_48560</name>
</gene>
<dbReference type="EMBL" id="JALDAY010000022">
    <property type="protein sequence ID" value="MCI3278942.1"/>
    <property type="molecule type" value="Genomic_DNA"/>
</dbReference>
<name>A0ABS9YP02_9ACTN</name>
<dbReference type="PANTHER" id="PTHR43133:SF46">
    <property type="entry name" value="RNA POLYMERASE SIGMA-70 FACTOR ECF SUBFAMILY"/>
    <property type="match status" value="1"/>
</dbReference>
<reference evidence="7" key="1">
    <citation type="submission" date="2022-03" db="EMBL/GenBank/DDBJ databases">
        <title>Streptomyces 7R015 and 7R016 isolated from Barleria lupulina in Thailand.</title>
        <authorList>
            <person name="Kanchanasin P."/>
            <person name="Phongsopitanun W."/>
            <person name="Tanasupawat S."/>
        </authorList>
    </citation>
    <scope>NUCLEOTIDE SEQUENCE</scope>
    <source>
        <strain evidence="7">7R015</strain>
    </source>
</reference>
<dbReference type="Proteomes" id="UP001165269">
    <property type="component" value="Unassembled WGS sequence"/>
</dbReference>
<feature type="region of interest" description="Disordered" evidence="5">
    <location>
        <begin position="1"/>
        <end position="34"/>
    </location>
</feature>
<evidence type="ECO:0000256" key="3">
    <source>
        <dbReference type="ARBA" id="ARBA00023082"/>
    </source>
</evidence>
<evidence type="ECO:0000256" key="1">
    <source>
        <dbReference type="ARBA" id="ARBA00010641"/>
    </source>
</evidence>
<dbReference type="SUPFAM" id="SSF88659">
    <property type="entry name" value="Sigma3 and sigma4 domains of RNA polymerase sigma factors"/>
    <property type="match status" value="1"/>
</dbReference>
<dbReference type="InterPro" id="IPR013325">
    <property type="entry name" value="RNA_pol_sigma_r2"/>
</dbReference>
<evidence type="ECO:0000256" key="2">
    <source>
        <dbReference type="ARBA" id="ARBA00023015"/>
    </source>
</evidence>
<evidence type="ECO:0000256" key="4">
    <source>
        <dbReference type="ARBA" id="ARBA00023163"/>
    </source>
</evidence>
<feature type="domain" description="RNA polymerase sigma factor 70 region 4 type 2" evidence="6">
    <location>
        <begin position="135"/>
        <end position="184"/>
    </location>
</feature>
<keyword evidence="4" id="KW-0804">Transcription</keyword>
<keyword evidence="3" id="KW-0731">Sigma factor</keyword>
<protein>
    <submittedName>
        <fullName evidence="7">Sigma-70 family RNA polymerase sigma factor</fullName>
    </submittedName>
</protein>
<dbReference type="Gene3D" id="1.10.10.10">
    <property type="entry name" value="Winged helix-like DNA-binding domain superfamily/Winged helix DNA-binding domain"/>
    <property type="match status" value="1"/>
</dbReference>
<comment type="similarity">
    <text evidence="1">Belongs to the sigma-70 factor family. ECF subfamily.</text>
</comment>
<dbReference type="RefSeq" id="WP_242778201.1">
    <property type="nucleotide sequence ID" value="NZ_JALDAY010000022.1"/>
</dbReference>
<feature type="compositionally biased region" description="Acidic residues" evidence="5">
    <location>
        <begin position="1"/>
        <end position="12"/>
    </location>
</feature>
<dbReference type="Gene3D" id="1.10.1740.10">
    <property type="match status" value="1"/>
</dbReference>
<dbReference type="InterPro" id="IPR013249">
    <property type="entry name" value="RNA_pol_sigma70_r4_t2"/>
</dbReference>
<evidence type="ECO:0000313" key="8">
    <source>
        <dbReference type="Proteomes" id="UP001165269"/>
    </source>
</evidence>
<organism evidence="7 8">
    <name type="scientific">Streptomyces cylindrosporus</name>
    <dbReference type="NCBI Taxonomy" id="2927583"/>
    <lineage>
        <taxon>Bacteria</taxon>
        <taxon>Bacillati</taxon>
        <taxon>Actinomycetota</taxon>
        <taxon>Actinomycetes</taxon>
        <taxon>Kitasatosporales</taxon>
        <taxon>Streptomycetaceae</taxon>
        <taxon>Streptomyces</taxon>
    </lineage>
</organism>
<evidence type="ECO:0000256" key="5">
    <source>
        <dbReference type="SAM" id="MobiDB-lite"/>
    </source>
</evidence>
<dbReference type="NCBIfam" id="TIGR02937">
    <property type="entry name" value="sigma70-ECF"/>
    <property type="match status" value="1"/>
</dbReference>
<feature type="compositionally biased region" description="Low complexity" evidence="5">
    <location>
        <begin position="13"/>
        <end position="30"/>
    </location>
</feature>
<proteinExistence type="inferred from homology"/>